<dbReference type="GO" id="GO:0016987">
    <property type="term" value="F:sigma factor activity"/>
    <property type="evidence" value="ECO:0007669"/>
    <property type="project" value="UniProtKB-KW"/>
</dbReference>
<dbReference type="Pfam" id="PF04542">
    <property type="entry name" value="Sigma70_r2"/>
    <property type="match status" value="1"/>
</dbReference>
<dbReference type="InterPro" id="IPR052704">
    <property type="entry name" value="ECF_Sigma-70_Domain"/>
</dbReference>
<evidence type="ECO:0000256" key="3">
    <source>
        <dbReference type="ARBA" id="ARBA00023015"/>
    </source>
</evidence>
<feature type="region of interest" description="Disordered" evidence="6">
    <location>
        <begin position="300"/>
        <end position="344"/>
    </location>
</feature>
<feature type="compositionally biased region" description="Pro residues" evidence="6">
    <location>
        <begin position="300"/>
        <end position="312"/>
    </location>
</feature>
<keyword evidence="3" id="KW-0805">Transcription regulation</keyword>
<dbReference type="InterPro" id="IPR036388">
    <property type="entry name" value="WH-like_DNA-bd_sf"/>
</dbReference>
<dbReference type="InterPro" id="IPR013325">
    <property type="entry name" value="RNA_pol_sigma_r2"/>
</dbReference>
<feature type="region of interest" description="Disordered" evidence="6">
    <location>
        <begin position="1"/>
        <end position="33"/>
    </location>
</feature>
<dbReference type="InterPro" id="IPR013249">
    <property type="entry name" value="RNA_pol_sigma70_r4_t2"/>
</dbReference>
<keyword evidence="10" id="KW-1185">Reference proteome</keyword>
<organism evidence="9 10">
    <name type="scientific">Actinacidiphila alni</name>
    <dbReference type="NCBI Taxonomy" id="380248"/>
    <lineage>
        <taxon>Bacteria</taxon>
        <taxon>Bacillati</taxon>
        <taxon>Actinomycetota</taxon>
        <taxon>Actinomycetes</taxon>
        <taxon>Kitasatosporales</taxon>
        <taxon>Streptomycetaceae</taxon>
        <taxon>Actinacidiphila</taxon>
    </lineage>
</organism>
<dbReference type="GO" id="GO:0003677">
    <property type="term" value="F:DNA binding"/>
    <property type="evidence" value="ECO:0007669"/>
    <property type="project" value="InterPro"/>
</dbReference>
<sequence>MRDDADGTSGEADGVTGPEGGADGADRTETGDGGAAYPGAVELAAAYARARPRLIRLAYAVLGSHAEAEDVVSDCWLRLAEAHAREPVRDVDAWATVAVARRAVDTLRSARARRETYVGPWLPEPVLGWAASPADPADRVTLDESVSFALLVVLETLSPAERTAWVLHDLFGVEFTDVGRVVGRSTAAVRQLAARARKHIADGAPRTVVDAHEHEAAVAAFARAAGEGDLAALTAVLDPRVTLTSDGGGLVTAARKPVHGADRVGRFLLGTASRMDAGQRLVATTVNGAPGLVVLAAPPDSAPPNVVPPNAGPPDSVRPVAQRRTSEPSSGQGGEGTATAGPPGQRLIAAISLTFGDDHRIVRVDLVLTPDKLPTDVAALTDEGMEPRDGR</sequence>
<dbReference type="InterPro" id="IPR007627">
    <property type="entry name" value="RNA_pol_sigma70_r2"/>
</dbReference>
<dbReference type="Pfam" id="PF08281">
    <property type="entry name" value="Sigma70_r4_2"/>
    <property type="match status" value="1"/>
</dbReference>
<dbReference type="EMBL" id="FONG01000019">
    <property type="protein sequence ID" value="SFF57238.1"/>
    <property type="molecule type" value="Genomic_DNA"/>
</dbReference>
<name>A0A1I2JT16_9ACTN</name>
<dbReference type="InterPro" id="IPR032710">
    <property type="entry name" value="NTF2-like_dom_sf"/>
</dbReference>
<keyword evidence="5" id="KW-0804">Transcription</keyword>
<evidence type="ECO:0000256" key="5">
    <source>
        <dbReference type="ARBA" id="ARBA00023163"/>
    </source>
</evidence>
<dbReference type="AlphaFoldDB" id="A0A1I2JT16"/>
<keyword evidence="4" id="KW-0731">Sigma factor</keyword>
<evidence type="ECO:0000313" key="9">
    <source>
        <dbReference type="EMBL" id="SFF57238.1"/>
    </source>
</evidence>
<dbReference type="Gene3D" id="1.10.10.10">
    <property type="entry name" value="Winged helix-like DNA-binding domain superfamily/Winged helix DNA-binding domain"/>
    <property type="match status" value="1"/>
</dbReference>
<dbReference type="NCBIfam" id="TIGR02937">
    <property type="entry name" value="sigma70-ECF"/>
    <property type="match status" value="1"/>
</dbReference>
<dbReference type="InterPro" id="IPR014284">
    <property type="entry name" value="RNA_pol_sigma-70_dom"/>
</dbReference>
<dbReference type="SUPFAM" id="SSF88659">
    <property type="entry name" value="Sigma3 and sigma4 domains of RNA polymerase sigma factors"/>
    <property type="match status" value="1"/>
</dbReference>
<evidence type="ECO:0000256" key="4">
    <source>
        <dbReference type="ARBA" id="ARBA00023082"/>
    </source>
</evidence>
<dbReference type="GO" id="GO:0006352">
    <property type="term" value="P:DNA-templated transcription initiation"/>
    <property type="evidence" value="ECO:0007669"/>
    <property type="project" value="InterPro"/>
</dbReference>
<evidence type="ECO:0000256" key="1">
    <source>
        <dbReference type="ARBA" id="ARBA00010641"/>
    </source>
</evidence>
<dbReference type="SUPFAM" id="SSF54427">
    <property type="entry name" value="NTF2-like"/>
    <property type="match status" value="1"/>
</dbReference>
<dbReference type="Gene3D" id="1.10.1740.10">
    <property type="match status" value="1"/>
</dbReference>
<evidence type="ECO:0000259" key="8">
    <source>
        <dbReference type="Pfam" id="PF08281"/>
    </source>
</evidence>
<reference evidence="9 10" key="1">
    <citation type="submission" date="2016-10" db="EMBL/GenBank/DDBJ databases">
        <authorList>
            <person name="de Groot N.N."/>
        </authorList>
    </citation>
    <scope>NUCLEOTIDE SEQUENCE [LARGE SCALE GENOMIC DNA]</scope>
    <source>
        <strain evidence="9 10">CGMCC 4.3510</strain>
    </source>
</reference>
<feature type="domain" description="RNA polymerase sigma-70 region 2" evidence="7">
    <location>
        <begin position="47"/>
        <end position="111"/>
    </location>
</feature>
<comment type="similarity">
    <text evidence="1">Belongs to the sigma-70 factor family. ECF subfamily.</text>
</comment>
<dbReference type="Proteomes" id="UP000199323">
    <property type="component" value="Unassembled WGS sequence"/>
</dbReference>
<dbReference type="SUPFAM" id="SSF88946">
    <property type="entry name" value="Sigma2 domain of RNA polymerase sigma factors"/>
    <property type="match status" value="1"/>
</dbReference>
<protein>
    <submittedName>
        <fullName evidence="9">RNA polymerase sigma factor, sigma-70 family</fullName>
    </submittedName>
</protein>
<evidence type="ECO:0000256" key="6">
    <source>
        <dbReference type="SAM" id="MobiDB-lite"/>
    </source>
</evidence>
<feature type="region of interest" description="Disordered" evidence="6">
    <location>
        <begin position="372"/>
        <end position="391"/>
    </location>
</feature>
<evidence type="ECO:0000313" key="10">
    <source>
        <dbReference type="Proteomes" id="UP000199323"/>
    </source>
</evidence>
<dbReference type="InterPro" id="IPR013324">
    <property type="entry name" value="RNA_pol_sigma_r3/r4-like"/>
</dbReference>
<dbReference type="PANTHER" id="PTHR30173:SF43">
    <property type="entry name" value="ECF RNA POLYMERASE SIGMA FACTOR SIGI-RELATED"/>
    <property type="match status" value="1"/>
</dbReference>
<comment type="subunit">
    <text evidence="2">Interacts transiently with the RNA polymerase catalytic core formed by RpoA, RpoB, RpoC and RpoZ (2 alpha, 1 beta, 1 beta' and 1 omega subunit) to form the RNA polymerase holoenzyme that can initiate transcription.</text>
</comment>
<accession>A0A1I2JT16</accession>
<evidence type="ECO:0000259" key="7">
    <source>
        <dbReference type="Pfam" id="PF04542"/>
    </source>
</evidence>
<dbReference type="PANTHER" id="PTHR30173">
    <property type="entry name" value="SIGMA 19 FACTOR"/>
    <property type="match status" value="1"/>
</dbReference>
<evidence type="ECO:0000256" key="2">
    <source>
        <dbReference type="ARBA" id="ARBA00011344"/>
    </source>
</evidence>
<dbReference type="OrthoDB" id="3211555at2"/>
<proteinExistence type="inferred from homology"/>
<dbReference type="STRING" id="380248.SAMN05216251_119122"/>
<feature type="domain" description="RNA polymerase sigma factor 70 region 4 type 2" evidence="8">
    <location>
        <begin position="149"/>
        <end position="200"/>
    </location>
</feature>
<dbReference type="NCBIfam" id="NF007214">
    <property type="entry name" value="PRK09636.1"/>
    <property type="match status" value="1"/>
</dbReference>
<gene>
    <name evidence="9" type="ORF">SAMN05216251_119122</name>
</gene>
<dbReference type="RefSeq" id="WP_093716310.1">
    <property type="nucleotide sequence ID" value="NZ_FONG01000019.1"/>
</dbReference>